<protein>
    <submittedName>
        <fullName evidence="3">DUF2264 domain-containing protein</fullName>
    </submittedName>
</protein>
<dbReference type="InterPro" id="IPR049349">
    <property type="entry name" value="DUF2264_N"/>
</dbReference>
<dbReference type="PANTHER" id="PTHR35339">
    <property type="entry name" value="LINALOOL DEHYDRATASE_ISOMERASE DOMAIN-CONTAINING PROTEIN"/>
    <property type="match status" value="1"/>
</dbReference>
<name>A0AAW8TR11_9ENTE</name>
<dbReference type="InterPro" id="IPR016624">
    <property type="entry name" value="UCP014753"/>
</dbReference>
<dbReference type="InterPro" id="IPR049237">
    <property type="entry name" value="DUF2264_C"/>
</dbReference>
<dbReference type="PANTHER" id="PTHR35339:SF4">
    <property type="entry name" value="LINALOOL DEHYDRATASE_ISOMERASE DOMAIN-CONTAINING PROTEIN"/>
    <property type="match status" value="1"/>
</dbReference>
<dbReference type="AlphaFoldDB" id="A0AAW8TR11"/>
<dbReference type="PIRSF" id="PIRSF014753">
    <property type="entry name" value="UCP014753"/>
    <property type="match status" value="1"/>
</dbReference>
<reference evidence="3" key="1">
    <citation type="submission" date="2023-03" db="EMBL/GenBank/DDBJ databases">
        <authorList>
            <person name="Shen W."/>
            <person name="Cai J."/>
        </authorList>
    </citation>
    <scope>NUCLEOTIDE SEQUENCE</scope>
    <source>
        <strain evidence="3">B245-2</strain>
    </source>
</reference>
<dbReference type="GeneID" id="60870884"/>
<evidence type="ECO:0000259" key="2">
    <source>
        <dbReference type="Pfam" id="PF20938"/>
    </source>
</evidence>
<proteinExistence type="predicted"/>
<dbReference type="RefSeq" id="WP_018345326.1">
    <property type="nucleotide sequence ID" value="NZ_AP035890.1"/>
</dbReference>
<accession>A0AAW8TR11</accession>
<feature type="domain" description="DUF2264" evidence="2">
    <location>
        <begin position="395"/>
        <end position="564"/>
    </location>
</feature>
<gene>
    <name evidence="3" type="ORF">P7H47_09670</name>
</gene>
<evidence type="ECO:0000313" key="4">
    <source>
        <dbReference type="Proteomes" id="UP001255696"/>
    </source>
</evidence>
<dbReference type="Pfam" id="PF20938">
    <property type="entry name" value="DUF2264_C"/>
    <property type="match status" value="1"/>
</dbReference>
<dbReference type="Pfam" id="PF10022">
    <property type="entry name" value="DUF2264"/>
    <property type="match status" value="1"/>
</dbReference>
<comment type="caution">
    <text evidence="3">The sequence shown here is derived from an EMBL/GenBank/DDBJ whole genome shotgun (WGS) entry which is preliminary data.</text>
</comment>
<feature type="domain" description="DUF2264" evidence="1">
    <location>
        <begin position="7"/>
        <end position="349"/>
    </location>
</feature>
<evidence type="ECO:0000259" key="1">
    <source>
        <dbReference type="Pfam" id="PF10022"/>
    </source>
</evidence>
<dbReference type="Proteomes" id="UP001255696">
    <property type="component" value="Unassembled WGS sequence"/>
</dbReference>
<dbReference type="EMBL" id="JARQBI010000027">
    <property type="protein sequence ID" value="MDT2797503.1"/>
    <property type="molecule type" value="Genomic_DNA"/>
</dbReference>
<sequence length="592" mass="68661">MMQDFQTRQDYILALKEILIPLKAKYQSQQNGRIHLGNTGTTYTQKTSEVEAFLRPLWGLAPLLSQQEDEELEEIYHGYLRGLIKGVNPLAPEYWGHPQEDRQLIVEMAAIATSILLAKEKFWDVLSPQEQKQLHDWLLLADTCDIPHNNWHFFRILIHIAMRKCHQAFSQTQIDADFLAIESFYDAQGWYFDGRKEKRDYYIAFAFHYYSLLYYKEMQAVDTQRCAKIKQRACQFAQTFQYYFDEKGRGLPFGRSLTYRFAQVAFFSALVYADVQALPWQKIKQIISTHFTFWWQEKIFTDHHYLSIGYGYDNLVMAESYNGPGSPYWSLKSFLILAIPKNHPFWQASMPENFHTNNPTQPIVIKPARMMLQQTDNGQQLLGYPVAQWSLSQSQGISKYAKFVYSTQFGFSVTKSAIGYAEGGFDSTLAVSLDNRHFVTKEEVTEFHLLEDRTIQVWQPFIGVWIQSTIIPLGSYHLRIHQIQSDYPLYLYDGGFSVQQEPHFTEKNEENKVSYHSQMGHICCENIQGYQEAFLIANAPNTNVLYPRTVMCGLKNKIAAGKHCLIGLFGGSIKHLEHIEIKLSEQLAISEH</sequence>
<evidence type="ECO:0000313" key="3">
    <source>
        <dbReference type="EMBL" id="MDT2797503.1"/>
    </source>
</evidence>
<organism evidence="3 4">
    <name type="scientific">Enterococcus cecorum</name>
    <dbReference type="NCBI Taxonomy" id="44008"/>
    <lineage>
        <taxon>Bacteria</taxon>
        <taxon>Bacillati</taxon>
        <taxon>Bacillota</taxon>
        <taxon>Bacilli</taxon>
        <taxon>Lactobacillales</taxon>
        <taxon>Enterococcaceae</taxon>
        <taxon>Enterococcus</taxon>
    </lineage>
</organism>